<feature type="compositionally biased region" description="Pro residues" evidence="8">
    <location>
        <begin position="103"/>
        <end position="113"/>
    </location>
</feature>
<keyword evidence="6" id="KW-0804">Transcription</keyword>
<evidence type="ECO:0000256" key="2">
    <source>
        <dbReference type="ARBA" id="ARBA00008081"/>
    </source>
</evidence>
<dbReference type="SMART" id="SM01275">
    <property type="entry name" value="MamL-1"/>
    <property type="match status" value="1"/>
</dbReference>
<evidence type="ECO:0000259" key="9">
    <source>
        <dbReference type="SMART" id="SM01275"/>
    </source>
</evidence>
<feature type="region of interest" description="Disordered" evidence="8">
    <location>
        <begin position="75"/>
        <end position="117"/>
    </location>
</feature>
<dbReference type="AlphaFoldDB" id="A0A8C3AB67"/>
<keyword evidence="11" id="KW-1185">Reference proteome</keyword>
<keyword evidence="5" id="KW-0010">Activator</keyword>
<accession>A0A8C3AB67</accession>
<evidence type="ECO:0000256" key="5">
    <source>
        <dbReference type="ARBA" id="ARBA00023159"/>
    </source>
</evidence>
<proteinExistence type="inferred from homology"/>
<keyword evidence="7" id="KW-0539">Nucleus</keyword>
<name>A0A8C3AB67_CYCLU</name>
<feature type="region of interest" description="Disordered" evidence="8">
    <location>
        <begin position="314"/>
        <end position="360"/>
    </location>
</feature>
<dbReference type="GO" id="GO:0003713">
    <property type="term" value="F:transcription coactivator activity"/>
    <property type="evidence" value="ECO:0007669"/>
    <property type="project" value="InterPro"/>
</dbReference>
<evidence type="ECO:0000256" key="6">
    <source>
        <dbReference type="ARBA" id="ARBA00023163"/>
    </source>
</evidence>
<feature type="region of interest" description="Disordered" evidence="8">
    <location>
        <begin position="638"/>
        <end position="674"/>
    </location>
</feature>
<dbReference type="InterPro" id="IPR046370">
    <property type="entry name" value="MAML_N_sf"/>
</dbReference>
<dbReference type="GO" id="GO:0016607">
    <property type="term" value="C:nuclear speck"/>
    <property type="evidence" value="ECO:0007669"/>
    <property type="project" value="UniProtKB-SubCell"/>
</dbReference>
<feature type="compositionally biased region" description="Low complexity" evidence="8">
    <location>
        <begin position="335"/>
        <end position="347"/>
    </location>
</feature>
<evidence type="ECO:0000256" key="7">
    <source>
        <dbReference type="ARBA" id="ARBA00023242"/>
    </source>
</evidence>
<dbReference type="Pfam" id="PF09596">
    <property type="entry name" value="MamL-1"/>
    <property type="match status" value="1"/>
</dbReference>
<feature type="compositionally biased region" description="Polar residues" evidence="8">
    <location>
        <begin position="656"/>
        <end position="672"/>
    </location>
</feature>
<feature type="domain" description="Neurogenic mastermind-like N-terminal" evidence="9">
    <location>
        <begin position="27"/>
        <end position="87"/>
    </location>
</feature>
<keyword evidence="4" id="KW-0805">Transcription regulation</keyword>
<feature type="region of interest" description="Disordered" evidence="8">
    <location>
        <begin position="450"/>
        <end position="476"/>
    </location>
</feature>
<comment type="similarity">
    <text evidence="2">Belongs to the mastermind family.</text>
</comment>
<dbReference type="GO" id="GO:0007221">
    <property type="term" value="P:positive regulation of transcription of Notch receptor target"/>
    <property type="evidence" value="ECO:0007669"/>
    <property type="project" value="InterPro"/>
</dbReference>
<dbReference type="PANTHER" id="PTHR15692:SF9">
    <property type="entry name" value="MASTERMIND-LIKE PROTEIN 2"/>
    <property type="match status" value="1"/>
</dbReference>
<evidence type="ECO:0000313" key="10">
    <source>
        <dbReference type="Ensembl" id="ENSCLMP00005038985.1"/>
    </source>
</evidence>
<dbReference type="GeneTree" id="ENSGT00950000183201"/>
<keyword evidence="3" id="KW-0914">Notch signaling pathway</keyword>
<organism evidence="10 11">
    <name type="scientific">Cyclopterus lumpus</name>
    <name type="common">Lumpsucker</name>
    <dbReference type="NCBI Taxonomy" id="8103"/>
    <lineage>
        <taxon>Eukaryota</taxon>
        <taxon>Metazoa</taxon>
        <taxon>Chordata</taxon>
        <taxon>Craniata</taxon>
        <taxon>Vertebrata</taxon>
        <taxon>Euteleostomi</taxon>
        <taxon>Actinopterygii</taxon>
        <taxon>Neopterygii</taxon>
        <taxon>Teleostei</taxon>
        <taxon>Neoteleostei</taxon>
        <taxon>Acanthomorphata</taxon>
        <taxon>Eupercaria</taxon>
        <taxon>Perciformes</taxon>
        <taxon>Cottioidei</taxon>
        <taxon>Cottales</taxon>
        <taxon>Cyclopteridae</taxon>
        <taxon>Cyclopterus</taxon>
    </lineage>
</organism>
<comment type="subcellular location">
    <subcellularLocation>
        <location evidence="1">Nucleus speckle</location>
    </subcellularLocation>
</comment>
<dbReference type="Ensembl" id="ENSCLMT00005040460.1">
    <property type="protein sequence ID" value="ENSCLMP00005038985.1"/>
    <property type="gene ID" value="ENSCLMG00005018445.1"/>
</dbReference>
<evidence type="ECO:0000313" key="11">
    <source>
        <dbReference type="Proteomes" id="UP000694565"/>
    </source>
</evidence>
<evidence type="ECO:0000256" key="4">
    <source>
        <dbReference type="ARBA" id="ARBA00023015"/>
    </source>
</evidence>
<feature type="compositionally biased region" description="Low complexity" evidence="8">
    <location>
        <begin position="641"/>
        <end position="651"/>
    </location>
</feature>
<dbReference type="Proteomes" id="UP000694565">
    <property type="component" value="Unplaced"/>
</dbReference>
<evidence type="ECO:0000256" key="1">
    <source>
        <dbReference type="ARBA" id="ARBA00004324"/>
    </source>
</evidence>
<reference evidence="10" key="2">
    <citation type="submission" date="2025-09" db="UniProtKB">
        <authorList>
            <consortium name="Ensembl"/>
        </authorList>
    </citation>
    <scope>IDENTIFICATION</scope>
</reference>
<dbReference type="Gene3D" id="6.10.250.970">
    <property type="match status" value="1"/>
</dbReference>
<dbReference type="InterPro" id="IPR046369">
    <property type="entry name" value="MAML1-3"/>
</dbReference>
<reference evidence="10" key="1">
    <citation type="submission" date="2025-08" db="UniProtKB">
        <authorList>
            <consortium name="Ensembl"/>
        </authorList>
    </citation>
    <scope>IDENTIFICATION</scope>
</reference>
<dbReference type="PANTHER" id="PTHR15692">
    <property type="entry name" value="MASTERMIND-LIKE"/>
    <property type="match status" value="1"/>
</dbReference>
<sequence>MGEATPAHSAAGAFAPMLGVGLRGTTACHSAIVERLRARIELCRRHHSTCETRYQRGQAESSRPGATRATLHLLNIVHQGPGNRKTKGSRGSEPATSRSACLPAPPPPPPPAHTPRTHTPIFLSDFNIPFVCVLQLQGSLRRKIEGHAPGHAQKQNGLSCGFSGPDFKRVRLDTGGLGHGACNHNLTQSHSLQGSSSMGMQRKNYMMPHGVGSDIFNMTLKEMKKEPIEVQSCGQSNAEMIFDFKDEAGGQIDPDLQDLFDELTKTVPTLNDLEFEKMLKQDDAFGLDLGRPSSAGAAASLCSPMDRPIKLEHAPDFGQVHGGSPQLRPASAGPSFTLTSTSSTTTSQKANTQAGHPRALPCWPEISHAEQLKQMAANQQQPSSLLHHHHQTSPAGLTNWAPAMSTHSSSSAFPQDKVSTAAVLSQQRIGSQSKGINNCLFKSNGHNGSHHLDMKGLSTKPTLHFSPKAPHSASQPMPVMAGLVNKASAQQQQSPSTGQNQPHSALHFQNQQISTPGALCLQPKPVPAGLPFKLSQQHQQKGPAKPQAMQRQLNQQQHTISNSVSYFLNHPAFTDLISSPAFCENLVELITHIIFIHNSVFPIKDKDNAHDQFNRHLTRPPPDYKQSRGMVGVQQGNIFTGQNSSQSSSNGHENDIQSMSCHLPSGSGSKMSPSDRRFGIAADCRPSPCMGQFQQHNNLNRIGLNQNKARFLGPNTHGNSFGMNNVAGVQHPRTTADLHSSGVPGQGLAGLMKNVNMGWGSANKQVTTGLGVRRIPNPLQSQGAQLDMPNLPYQQRIIGPPNQVAPDIGMLPLNPSIRDTGPRSSQSMMGSPSAVMNLNQASPEQRVPAGHFAEPSPSSSSFQNNRANRLTFDFLPEGDNTVPGINTDSDFIDSLLKSGSGNDDWMKDINLDEILGSHS</sequence>
<evidence type="ECO:0000256" key="3">
    <source>
        <dbReference type="ARBA" id="ARBA00022976"/>
    </source>
</evidence>
<feature type="region of interest" description="Disordered" evidence="8">
    <location>
        <begin position="372"/>
        <end position="413"/>
    </location>
</feature>
<evidence type="ECO:0000256" key="8">
    <source>
        <dbReference type="SAM" id="MobiDB-lite"/>
    </source>
</evidence>
<protein>
    <recommendedName>
        <fullName evidence="9">Neurogenic mastermind-like N-terminal domain-containing protein</fullName>
    </recommendedName>
</protein>
<dbReference type="InterPro" id="IPR019082">
    <property type="entry name" value="Mastermind-like_N"/>
</dbReference>